<dbReference type="RefSeq" id="WP_150204228.1">
    <property type="nucleotide sequence ID" value="NZ_CP043939.1"/>
</dbReference>
<evidence type="ECO:0000256" key="2">
    <source>
        <dbReference type="PIRSR" id="PIRSR613078-2"/>
    </source>
</evidence>
<dbReference type="SUPFAM" id="SSF53254">
    <property type="entry name" value="Phosphoglycerate mutase-like"/>
    <property type="match status" value="1"/>
</dbReference>
<dbReference type="KEGG" id="lnn:F0161_07615"/>
<reference evidence="3 4" key="1">
    <citation type="submission" date="2019-09" db="EMBL/GenBank/DDBJ databases">
        <title>Complete Genome Sequence of Lactobacillus nenjiangensis SH-Y15, isolated from sauerkraut.</title>
        <authorList>
            <person name="Yang H."/>
        </authorList>
    </citation>
    <scope>NUCLEOTIDE SEQUENCE [LARGE SCALE GENOMIC DNA]</scope>
    <source>
        <strain evidence="3 4">SH-Y15</strain>
    </source>
</reference>
<dbReference type="GO" id="GO:0016791">
    <property type="term" value="F:phosphatase activity"/>
    <property type="evidence" value="ECO:0007669"/>
    <property type="project" value="TreeGrafter"/>
</dbReference>
<dbReference type="Proteomes" id="UP000325295">
    <property type="component" value="Chromosome"/>
</dbReference>
<dbReference type="CDD" id="cd07067">
    <property type="entry name" value="HP_PGM_like"/>
    <property type="match status" value="1"/>
</dbReference>
<dbReference type="GO" id="GO:0005737">
    <property type="term" value="C:cytoplasm"/>
    <property type="evidence" value="ECO:0007669"/>
    <property type="project" value="TreeGrafter"/>
</dbReference>
<dbReference type="PANTHER" id="PTHR48100">
    <property type="entry name" value="BROAD-SPECIFICITY PHOSPHATASE YOR283W-RELATED"/>
    <property type="match status" value="1"/>
</dbReference>
<accession>A0A5P1X645</accession>
<proteinExistence type="predicted"/>
<dbReference type="Pfam" id="PF00300">
    <property type="entry name" value="His_Phos_1"/>
    <property type="match status" value="1"/>
</dbReference>
<feature type="binding site" evidence="2">
    <location>
        <position position="59"/>
    </location>
    <ligand>
        <name>substrate</name>
    </ligand>
</feature>
<sequence>MTKLYFIRHGKTEWNLESRYQGMHGDSPLLPQSYDEIKLLAKSLKGIPFSRLYASPIKRARITAFELVADLKQPIRVSLMNELAEFNLGKMEGMLFSEVEQQYPVEFDAFRNHPDQYDPTAIGAESFPALIQRFNHGIHEILQTAADDENILVVSHGAALNAALNGIVGVPLAHLRDRGGLSNTSTTVLETKNHGQDFKIISWNQTDYLHKEKDLTDTI</sequence>
<evidence type="ECO:0000256" key="1">
    <source>
        <dbReference type="PIRSR" id="PIRSR613078-1"/>
    </source>
</evidence>
<evidence type="ECO:0000313" key="3">
    <source>
        <dbReference type="EMBL" id="QER67737.1"/>
    </source>
</evidence>
<dbReference type="SMART" id="SM00855">
    <property type="entry name" value="PGAM"/>
    <property type="match status" value="1"/>
</dbReference>
<feature type="active site" description="Proton donor/acceptor" evidence="1">
    <location>
        <position position="85"/>
    </location>
</feature>
<protein>
    <submittedName>
        <fullName evidence="3">Histidine phosphatase family protein</fullName>
    </submittedName>
</protein>
<dbReference type="PANTHER" id="PTHR48100:SF1">
    <property type="entry name" value="HISTIDINE PHOSPHATASE FAMILY PROTEIN-RELATED"/>
    <property type="match status" value="1"/>
</dbReference>
<feature type="binding site" evidence="2">
    <location>
        <begin position="8"/>
        <end position="15"/>
    </location>
    <ligand>
        <name>substrate</name>
    </ligand>
</feature>
<dbReference type="InterPro" id="IPR029033">
    <property type="entry name" value="His_PPase_superfam"/>
</dbReference>
<name>A0A5P1X645_9LACO</name>
<dbReference type="OrthoDB" id="9782128at2"/>
<feature type="active site" description="Tele-phosphohistidine intermediate" evidence="1">
    <location>
        <position position="9"/>
    </location>
</feature>
<dbReference type="InterPro" id="IPR013078">
    <property type="entry name" value="His_Pase_superF_clade-1"/>
</dbReference>
<gene>
    <name evidence="3" type="ORF">F0161_07615</name>
</gene>
<dbReference type="InterPro" id="IPR050275">
    <property type="entry name" value="PGM_Phosphatase"/>
</dbReference>
<dbReference type="AlphaFoldDB" id="A0A5P1X645"/>
<organism evidence="3 4">
    <name type="scientific">Paucilactobacillus nenjiangensis</name>
    <dbReference type="NCBI Taxonomy" id="1296540"/>
    <lineage>
        <taxon>Bacteria</taxon>
        <taxon>Bacillati</taxon>
        <taxon>Bacillota</taxon>
        <taxon>Bacilli</taxon>
        <taxon>Lactobacillales</taxon>
        <taxon>Lactobacillaceae</taxon>
        <taxon>Paucilactobacillus</taxon>
    </lineage>
</organism>
<dbReference type="EMBL" id="CP043939">
    <property type="protein sequence ID" value="QER67737.1"/>
    <property type="molecule type" value="Genomic_DNA"/>
</dbReference>
<keyword evidence="4" id="KW-1185">Reference proteome</keyword>
<evidence type="ECO:0000313" key="4">
    <source>
        <dbReference type="Proteomes" id="UP000325295"/>
    </source>
</evidence>
<dbReference type="Gene3D" id="3.40.50.1240">
    <property type="entry name" value="Phosphoglycerate mutase-like"/>
    <property type="match status" value="1"/>
</dbReference>